<proteinExistence type="predicted"/>
<sequence length="98" mass="11654">MENKSYSWIVWDNVDGLVVKTDDYQEALTEYNKCVKWAREVVDCNDGFEKNENIVLAKVEKHFFSYDTGNPVIDYDENGEEFEVLDSTYWSWKEISYD</sequence>
<dbReference type="GeneID" id="28799525"/>
<evidence type="ECO:0000313" key="1">
    <source>
        <dbReference type="EMBL" id="AMQ66640.1"/>
    </source>
</evidence>
<dbReference type="RefSeq" id="YP_009275330.1">
    <property type="nucleotide sequence ID" value="NC_030925.1"/>
</dbReference>
<reference evidence="1 2" key="1">
    <citation type="submission" date="2016-01" db="EMBL/GenBank/DDBJ databases">
        <title>Isolation and characterization of bacteriophages from East Africa Rift Valley soda lakes.</title>
        <authorList>
            <person name="van Zyl L.J."/>
            <person name="Nemavhulani S."/>
            <person name="Cowan D.A."/>
            <person name="Trindade M.I."/>
        </authorList>
    </citation>
    <scope>NUCLEOTIDE SEQUENCE [LARGE SCALE GENOMIC DNA]</scope>
</reference>
<dbReference type="Proteomes" id="UP000201588">
    <property type="component" value="Segment"/>
</dbReference>
<keyword evidence="2" id="KW-1185">Reference proteome</keyword>
<name>A0A142F1I3_9CAUD</name>
<dbReference type="EMBL" id="KU640380">
    <property type="protein sequence ID" value="AMQ66640.1"/>
    <property type="molecule type" value="Genomic_DNA"/>
</dbReference>
<dbReference type="KEGG" id="vg:28799525"/>
<organism evidence="1 2">
    <name type="scientific">Bacillus phage Shbh1</name>
    <dbReference type="NCBI Taxonomy" id="1796992"/>
    <lineage>
        <taxon>Viruses</taxon>
        <taxon>Duplodnaviria</taxon>
        <taxon>Heunggongvirae</taxon>
        <taxon>Uroviricota</taxon>
        <taxon>Caudoviricetes</taxon>
        <taxon>Herelleviridae</taxon>
        <taxon>Bastillevirinae</taxon>
        <taxon>Shalavirus</taxon>
        <taxon>Shalavirus Shbh1</taxon>
    </lineage>
</organism>
<protein>
    <submittedName>
        <fullName evidence="1">Uncharacterized protein</fullName>
    </submittedName>
</protein>
<accession>A0A142F1I3</accession>
<evidence type="ECO:0000313" key="2">
    <source>
        <dbReference type="Proteomes" id="UP000201588"/>
    </source>
</evidence>